<dbReference type="Gene3D" id="2.40.10.220">
    <property type="entry name" value="predicted glycosyltransferase like domains"/>
    <property type="match status" value="1"/>
</dbReference>
<evidence type="ECO:0000313" key="3">
    <source>
        <dbReference type="Proteomes" id="UP000008561"/>
    </source>
</evidence>
<dbReference type="InterPro" id="IPR009875">
    <property type="entry name" value="PilZ_domain"/>
</dbReference>
<dbReference type="Proteomes" id="UP000008561">
    <property type="component" value="Chromosome"/>
</dbReference>
<reference evidence="2 3" key="1">
    <citation type="submission" date="2007-10" db="EMBL/GenBank/DDBJ databases">
        <title>Complete sequence of Desulfococcus oleovorans Hxd3.</title>
        <authorList>
            <consortium name="US DOE Joint Genome Institute"/>
            <person name="Copeland A."/>
            <person name="Lucas S."/>
            <person name="Lapidus A."/>
            <person name="Barry K."/>
            <person name="Glavina del Rio T."/>
            <person name="Dalin E."/>
            <person name="Tice H."/>
            <person name="Pitluck S."/>
            <person name="Kiss H."/>
            <person name="Brettin T."/>
            <person name="Bruce D."/>
            <person name="Detter J.C."/>
            <person name="Han C."/>
            <person name="Schmutz J."/>
            <person name="Larimer F."/>
            <person name="Land M."/>
            <person name="Hauser L."/>
            <person name="Kyrpides N."/>
            <person name="Kim E."/>
            <person name="Wawrik B."/>
            <person name="Richardson P."/>
        </authorList>
    </citation>
    <scope>NUCLEOTIDE SEQUENCE [LARGE SCALE GENOMIC DNA]</scope>
    <source>
        <strain evidence="3">DSM 6200 / JCM 39069 / Hxd3</strain>
    </source>
</reference>
<organism evidence="2 3">
    <name type="scientific">Desulfosudis oleivorans (strain DSM 6200 / JCM 39069 / Hxd3)</name>
    <name type="common">Desulfococcus oleovorans</name>
    <dbReference type="NCBI Taxonomy" id="96561"/>
    <lineage>
        <taxon>Bacteria</taxon>
        <taxon>Pseudomonadati</taxon>
        <taxon>Thermodesulfobacteriota</taxon>
        <taxon>Desulfobacteria</taxon>
        <taxon>Desulfobacterales</taxon>
        <taxon>Desulfosudaceae</taxon>
        <taxon>Desulfosudis</taxon>
    </lineage>
</organism>
<proteinExistence type="predicted"/>
<protein>
    <submittedName>
        <fullName evidence="2">Type IV pilus assembly PilZ</fullName>
    </submittedName>
</protein>
<evidence type="ECO:0000313" key="2">
    <source>
        <dbReference type="EMBL" id="ABW67392.1"/>
    </source>
</evidence>
<keyword evidence="3" id="KW-1185">Reference proteome</keyword>
<evidence type="ECO:0000259" key="1">
    <source>
        <dbReference type="Pfam" id="PF07238"/>
    </source>
</evidence>
<name>A8ZZZ2_DESOH</name>
<dbReference type="AlphaFoldDB" id="A8ZZZ2"/>
<dbReference type="EMBL" id="CP000859">
    <property type="protein sequence ID" value="ABW67392.1"/>
    <property type="molecule type" value="Genomic_DNA"/>
</dbReference>
<dbReference type="Pfam" id="PF07238">
    <property type="entry name" value="PilZ"/>
    <property type="match status" value="1"/>
</dbReference>
<dbReference type="KEGG" id="dol:Dole_1588"/>
<dbReference type="eggNOG" id="COG5581">
    <property type="taxonomic scope" value="Bacteria"/>
</dbReference>
<dbReference type="GO" id="GO:0035438">
    <property type="term" value="F:cyclic-di-GMP binding"/>
    <property type="evidence" value="ECO:0007669"/>
    <property type="project" value="InterPro"/>
</dbReference>
<dbReference type="HOGENOM" id="CLU_1150417_0_0_7"/>
<sequence length="241" mass="27006">MAEGELLTGQEAREILRDLRKNSTILQMHLKGTHFKKLTVVTAIQPKPGRPLLYVDHPPGFAKAAEGVDNWEIAFTFTGAHGIPYSFTTFGGFFREEDNTIAVEAPEAVERKQRRKHLRVKPPVGTVTTAIIDGEGYDIQIVNISLGGALVMFSSPAIKEDVVKRGQEVKDITIDLFPGKAGKEPVKVDRAVIRRVITEHVTSKQHYGLMFIDMAQNETLRLKDYIYVNQRLMLRKALIPS</sequence>
<feature type="domain" description="PilZ" evidence="1">
    <location>
        <begin position="113"/>
        <end position="227"/>
    </location>
</feature>
<gene>
    <name evidence="2" type="ordered locus">Dole_1588</name>
</gene>
<dbReference type="RefSeq" id="WP_012175008.1">
    <property type="nucleotide sequence ID" value="NC_009943.1"/>
</dbReference>
<accession>A8ZZZ2</accession>
<dbReference type="STRING" id="96561.Dole_1588"/>